<feature type="region of interest" description="Disordered" evidence="4">
    <location>
        <begin position="275"/>
        <end position="305"/>
    </location>
</feature>
<evidence type="ECO:0000256" key="4">
    <source>
        <dbReference type="SAM" id="MobiDB-lite"/>
    </source>
</evidence>
<evidence type="ECO:0000259" key="5">
    <source>
        <dbReference type="PROSITE" id="PS51720"/>
    </source>
</evidence>
<dbReference type="InterPro" id="IPR045058">
    <property type="entry name" value="GIMA/IAN/Toc"/>
</dbReference>
<dbReference type="GeneID" id="111109300"/>
<feature type="region of interest" description="Disordered" evidence="4">
    <location>
        <begin position="727"/>
        <end position="766"/>
    </location>
</feature>
<gene>
    <name evidence="7" type="primary">LOC111109300</name>
</gene>
<dbReference type="SUPFAM" id="SSF52540">
    <property type="entry name" value="P-loop containing nucleoside triphosphate hydrolases"/>
    <property type="match status" value="1"/>
</dbReference>
<dbReference type="RefSeq" id="XP_022301089.1">
    <property type="nucleotide sequence ID" value="XM_022445381.1"/>
</dbReference>
<feature type="domain" description="AIG1-type G" evidence="5">
    <location>
        <begin position="412"/>
        <end position="630"/>
    </location>
</feature>
<dbReference type="Gene3D" id="3.40.50.300">
    <property type="entry name" value="P-loop containing nucleotide triphosphate hydrolases"/>
    <property type="match status" value="1"/>
</dbReference>
<dbReference type="FunFam" id="3.40.50.300:FF:000366">
    <property type="entry name" value="GTPase, IMAP family member 2"/>
    <property type="match status" value="1"/>
</dbReference>
<dbReference type="PANTHER" id="PTHR10903:SF184">
    <property type="entry name" value="GTP-BINDING PROTEIN A"/>
    <property type="match status" value="1"/>
</dbReference>
<comment type="similarity">
    <text evidence="1">Belongs to the TRAFAC class TrmE-Era-EngA-EngB-Septin-like GTPase superfamily. AIG1/Toc34/Toc159-like paraseptin GTPase family. IAN subfamily.</text>
</comment>
<feature type="compositionally biased region" description="Basic and acidic residues" evidence="4">
    <location>
        <begin position="113"/>
        <end position="130"/>
    </location>
</feature>
<dbReference type="InterPro" id="IPR027417">
    <property type="entry name" value="P-loop_NTPase"/>
</dbReference>
<feature type="compositionally biased region" description="Basic and acidic residues" evidence="4">
    <location>
        <begin position="393"/>
        <end position="410"/>
    </location>
</feature>
<evidence type="ECO:0000256" key="2">
    <source>
        <dbReference type="ARBA" id="ARBA00022741"/>
    </source>
</evidence>
<evidence type="ECO:0000313" key="6">
    <source>
        <dbReference type="Proteomes" id="UP000694844"/>
    </source>
</evidence>
<feature type="region of interest" description="Disordered" evidence="4">
    <location>
        <begin position="329"/>
        <end position="413"/>
    </location>
</feature>
<feature type="compositionally biased region" description="Polar residues" evidence="4">
    <location>
        <begin position="60"/>
        <end position="81"/>
    </location>
</feature>
<dbReference type="InterPro" id="IPR006703">
    <property type="entry name" value="G_AIG1"/>
</dbReference>
<keyword evidence="3" id="KW-0342">GTP-binding</keyword>
<organism evidence="6 7">
    <name type="scientific">Crassostrea virginica</name>
    <name type="common">Eastern oyster</name>
    <dbReference type="NCBI Taxonomy" id="6565"/>
    <lineage>
        <taxon>Eukaryota</taxon>
        <taxon>Metazoa</taxon>
        <taxon>Spiralia</taxon>
        <taxon>Lophotrochozoa</taxon>
        <taxon>Mollusca</taxon>
        <taxon>Bivalvia</taxon>
        <taxon>Autobranchia</taxon>
        <taxon>Pteriomorphia</taxon>
        <taxon>Ostreida</taxon>
        <taxon>Ostreoidea</taxon>
        <taxon>Ostreidae</taxon>
        <taxon>Crassostrea</taxon>
    </lineage>
</organism>
<protein>
    <submittedName>
        <fullName evidence="7">Reticulocyte-binding protein 2 homolog a-like</fullName>
    </submittedName>
</protein>
<keyword evidence="6" id="KW-1185">Reference proteome</keyword>
<dbReference type="Pfam" id="PF04548">
    <property type="entry name" value="AIG1"/>
    <property type="match status" value="1"/>
</dbReference>
<evidence type="ECO:0000256" key="3">
    <source>
        <dbReference type="ARBA" id="ARBA00023134"/>
    </source>
</evidence>
<feature type="region of interest" description="Disordered" evidence="4">
    <location>
        <begin position="52"/>
        <end position="139"/>
    </location>
</feature>
<feature type="compositionally biased region" description="Polar residues" evidence="4">
    <location>
        <begin position="329"/>
        <end position="353"/>
    </location>
</feature>
<accession>A0A8B8BE78</accession>
<feature type="compositionally biased region" description="Basic and acidic residues" evidence="4">
    <location>
        <begin position="727"/>
        <end position="736"/>
    </location>
</feature>
<name>A0A8B8BE78_CRAVI</name>
<sequence length="766" mass="87965">MLTNPLGSIAFQINIVSNFLQKKSTLHMDDPTTNDVARCSVKPDTLEDDYLSLDICTKENPPTNETKPSTVSENPGQTSNMEMVDRSEYKELAGSSKESKDDSTENSTCHISTAKDKDNDFEYKTNREDAPSNDTSSNKTEVHVSNEMNIGTHVITAPDAPIENENRESKCTMHSNSGNDDDTLKRANGDSKLVSIPQMDTEQDSEKLLENKTEVERDKTVINNEKEADIAAELDEVNADMSLDMCTVKNPPTYKSKTSTASFLENSCKSSNMEMVNQSEDEKQVRSSQNKLQVEQDKTGINNDKEDDIASELHEVNADWSLDVCTKENPQSSIKSKTNTVCFSENPSSTSNMEIVDQSENEKQAWSSQESKEDATENSICHISKAEDEGDNFQEKSNGKDAPEKKDENSPTKTFRIVLIGQTGVGKSSTGNTILGEKRFKSSPSSKSCTEVCQRETTVKQGFILEVLDTPGLFDTHKEAEELRKEFLNCMIMTNPGPHAFLMILKMNRITEQEKKTLKSLKEIFGGDHFLRHTIIVITTKEDLAETISKDVGTTDESLDLLFKTTLEKSPDLYHMVVQCKNRYFLLSNKGKVDGINRTQQANQLISLIDEMTRDNGDTFYSYQYFINLEEERKLKVKMEAEKKENELRLQTELKQKEELAKLRETELELKLEKARIEREKEQRRAEQEKERLQEELRKEQLEKERLRKQRERQKQERLLREFEEEVRWKERERERQKRRLRKLEEWRSSEENSSSSSDDWRCNMM</sequence>
<dbReference type="OrthoDB" id="8954335at2759"/>
<dbReference type="PROSITE" id="PS51720">
    <property type="entry name" value="G_AIG1"/>
    <property type="match status" value="1"/>
</dbReference>
<dbReference type="KEGG" id="cvn:111109300"/>
<evidence type="ECO:0000256" key="1">
    <source>
        <dbReference type="ARBA" id="ARBA00008535"/>
    </source>
</evidence>
<dbReference type="PANTHER" id="PTHR10903">
    <property type="entry name" value="GTPASE, IMAP FAMILY MEMBER-RELATED"/>
    <property type="match status" value="1"/>
</dbReference>
<dbReference type="Proteomes" id="UP000694844">
    <property type="component" value="Chromosome 8"/>
</dbReference>
<proteinExistence type="inferred from homology"/>
<reference evidence="7" key="1">
    <citation type="submission" date="2025-08" db="UniProtKB">
        <authorList>
            <consortium name="RefSeq"/>
        </authorList>
    </citation>
    <scope>IDENTIFICATION</scope>
    <source>
        <tissue evidence="7">Whole sample</tissue>
    </source>
</reference>
<feature type="compositionally biased region" description="Basic and acidic residues" evidence="4">
    <location>
        <begin position="83"/>
        <end position="103"/>
    </location>
</feature>
<dbReference type="GO" id="GO:0005525">
    <property type="term" value="F:GTP binding"/>
    <property type="evidence" value="ECO:0007669"/>
    <property type="project" value="UniProtKB-KW"/>
</dbReference>
<evidence type="ECO:0000313" key="7">
    <source>
        <dbReference type="RefSeq" id="XP_022301089.1"/>
    </source>
</evidence>
<dbReference type="AlphaFoldDB" id="A0A8B8BE78"/>
<keyword evidence="2" id="KW-0547">Nucleotide-binding</keyword>
<feature type="region of interest" description="Disordered" evidence="4">
    <location>
        <begin position="167"/>
        <end position="188"/>
    </location>
</feature>